<evidence type="ECO:0000256" key="13">
    <source>
        <dbReference type="ARBA" id="ARBA00023125"/>
    </source>
</evidence>
<dbReference type="PROSITE" id="PS50173">
    <property type="entry name" value="UMUC"/>
    <property type="match status" value="1"/>
</dbReference>
<feature type="binding site" evidence="17">
    <location>
        <position position="136"/>
    </location>
    <ligand>
        <name>Mg(2+)</name>
        <dbReference type="ChEBI" id="CHEBI:18420"/>
    </ligand>
</feature>
<dbReference type="NCBIfam" id="NF002751">
    <property type="entry name" value="PRK02794.1"/>
    <property type="match status" value="1"/>
</dbReference>
<comment type="function">
    <text evidence="15 17">Poorly processive, error-prone DNA polymerase involved in untargeted mutagenesis. Copies undamaged DNA at stalled replication forks, which arise in vivo from mismatched or misaligned primer ends. These misaligned primers can be extended by PolIV. Exhibits no 3'-5' exonuclease (proofreading) activity. May be involved in translesional synthesis, in conjunction with the beta clamp from PolIII.</text>
</comment>
<comment type="cofactor">
    <cofactor evidence="17">
        <name>Mg(2+)</name>
        <dbReference type="ChEBI" id="CHEBI:18420"/>
    </cofactor>
    <text evidence="17">Binds 2 magnesium ions per subunit.</text>
</comment>
<dbReference type="AlphaFoldDB" id="A0A840ST68"/>
<dbReference type="EC" id="2.7.7.7" evidence="17"/>
<dbReference type="FunFam" id="3.30.1490.100:FF:000004">
    <property type="entry name" value="DNA polymerase IV"/>
    <property type="match status" value="1"/>
</dbReference>
<proteinExistence type="inferred from homology"/>
<dbReference type="EMBL" id="JACHFM010000004">
    <property type="protein sequence ID" value="MBB5223798.1"/>
    <property type="molecule type" value="Genomic_DNA"/>
</dbReference>
<dbReference type="NCBIfam" id="NF002677">
    <property type="entry name" value="PRK02406.1"/>
    <property type="match status" value="1"/>
</dbReference>
<protein>
    <recommendedName>
        <fullName evidence="17">DNA polymerase IV</fullName>
        <shortName evidence="17">Pol IV</shortName>
        <ecNumber evidence="17">2.7.7.7</ecNumber>
    </recommendedName>
</protein>
<evidence type="ECO:0000256" key="4">
    <source>
        <dbReference type="ARBA" id="ARBA00022457"/>
    </source>
</evidence>
<keyword evidence="11 17" id="KW-0460">Magnesium</keyword>
<evidence type="ECO:0000256" key="16">
    <source>
        <dbReference type="ARBA" id="ARBA00049244"/>
    </source>
</evidence>
<feature type="domain" description="UmuC" evidence="18">
    <location>
        <begin position="39"/>
        <end position="219"/>
    </location>
</feature>
<keyword evidence="13 17" id="KW-0238">DNA-binding</keyword>
<dbReference type="Gene3D" id="3.40.1170.60">
    <property type="match status" value="1"/>
</dbReference>
<dbReference type="InterPro" id="IPR036775">
    <property type="entry name" value="DNA_pol_Y-fam_lit_finger_sf"/>
</dbReference>
<dbReference type="InterPro" id="IPR001126">
    <property type="entry name" value="UmuC"/>
</dbReference>
<comment type="caution">
    <text evidence="19">The sequence shown here is derived from an EMBL/GenBank/DDBJ whole genome shotgun (WGS) entry which is preliminary data.</text>
</comment>
<evidence type="ECO:0000256" key="5">
    <source>
        <dbReference type="ARBA" id="ARBA00022490"/>
    </source>
</evidence>
<keyword evidence="9 17" id="KW-0479">Metal-binding</keyword>
<keyword evidence="20" id="KW-1185">Reference proteome</keyword>
<dbReference type="GO" id="GO:0042276">
    <property type="term" value="P:error-prone translesion synthesis"/>
    <property type="evidence" value="ECO:0007669"/>
    <property type="project" value="TreeGrafter"/>
</dbReference>
<dbReference type="SUPFAM" id="SSF100879">
    <property type="entry name" value="Lesion bypass DNA polymerase (Y-family), little finger domain"/>
    <property type="match status" value="1"/>
</dbReference>
<dbReference type="GO" id="GO:0000287">
    <property type="term" value="F:magnesium ion binding"/>
    <property type="evidence" value="ECO:0007669"/>
    <property type="project" value="UniProtKB-UniRule"/>
</dbReference>
<keyword evidence="12 17" id="KW-0239">DNA-directed DNA polymerase</keyword>
<organism evidence="19 20">
    <name type="scientific">Amaricoccus macauensis</name>
    <dbReference type="NCBI Taxonomy" id="57001"/>
    <lineage>
        <taxon>Bacteria</taxon>
        <taxon>Pseudomonadati</taxon>
        <taxon>Pseudomonadota</taxon>
        <taxon>Alphaproteobacteria</taxon>
        <taxon>Rhodobacterales</taxon>
        <taxon>Paracoccaceae</taxon>
        <taxon>Amaricoccus</taxon>
    </lineage>
</organism>
<keyword evidence="4 17" id="KW-0515">Mutator protein</keyword>
<evidence type="ECO:0000256" key="15">
    <source>
        <dbReference type="ARBA" id="ARBA00025589"/>
    </source>
</evidence>
<evidence type="ECO:0000256" key="6">
    <source>
        <dbReference type="ARBA" id="ARBA00022679"/>
    </source>
</evidence>
<dbReference type="SUPFAM" id="SSF56672">
    <property type="entry name" value="DNA/RNA polymerases"/>
    <property type="match status" value="1"/>
</dbReference>
<dbReference type="InterPro" id="IPR043128">
    <property type="entry name" value="Rev_trsase/Diguanyl_cyclase"/>
</dbReference>
<dbReference type="FunFam" id="3.40.1170.60:FF:000001">
    <property type="entry name" value="DNA polymerase IV"/>
    <property type="match status" value="1"/>
</dbReference>
<dbReference type="HAMAP" id="MF_01113">
    <property type="entry name" value="DNApol_IV"/>
    <property type="match status" value="1"/>
</dbReference>
<dbReference type="InterPro" id="IPR050116">
    <property type="entry name" value="DNA_polymerase-Y"/>
</dbReference>
<keyword evidence="10 17" id="KW-0227">DNA damage</keyword>
<feature type="binding site" evidence="17">
    <location>
        <position position="43"/>
    </location>
    <ligand>
        <name>Mg(2+)</name>
        <dbReference type="ChEBI" id="CHEBI:18420"/>
    </ligand>
</feature>
<evidence type="ECO:0000256" key="2">
    <source>
        <dbReference type="ARBA" id="ARBA00010945"/>
    </source>
</evidence>
<dbReference type="GO" id="GO:0009432">
    <property type="term" value="P:SOS response"/>
    <property type="evidence" value="ECO:0007669"/>
    <property type="project" value="TreeGrafter"/>
</dbReference>
<feature type="active site" evidence="17">
    <location>
        <position position="137"/>
    </location>
</feature>
<evidence type="ECO:0000256" key="10">
    <source>
        <dbReference type="ARBA" id="ARBA00022763"/>
    </source>
</evidence>
<evidence type="ECO:0000256" key="9">
    <source>
        <dbReference type="ARBA" id="ARBA00022723"/>
    </source>
</evidence>
<reference evidence="19 20" key="1">
    <citation type="submission" date="2020-08" db="EMBL/GenBank/DDBJ databases">
        <title>Genomic Encyclopedia of Type Strains, Phase IV (KMG-IV): sequencing the most valuable type-strain genomes for metagenomic binning, comparative biology and taxonomic classification.</title>
        <authorList>
            <person name="Goeker M."/>
        </authorList>
    </citation>
    <scope>NUCLEOTIDE SEQUENCE [LARGE SCALE GENOMIC DNA]</scope>
    <source>
        <strain evidence="19 20">DSM 101730</strain>
    </source>
</reference>
<dbReference type="Gene3D" id="3.30.70.270">
    <property type="match status" value="1"/>
</dbReference>
<evidence type="ECO:0000256" key="17">
    <source>
        <dbReference type="HAMAP-Rule" id="MF_01113"/>
    </source>
</evidence>
<dbReference type="GO" id="GO:0005829">
    <property type="term" value="C:cytosol"/>
    <property type="evidence" value="ECO:0007669"/>
    <property type="project" value="TreeGrafter"/>
</dbReference>
<keyword evidence="6 17" id="KW-0808">Transferase</keyword>
<keyword evidence="7 17" id="KW-0548">Nucleotidyltransferase</keyword>
<gene>
    <name evidence="17" type="primary">dinB</name>
    <name evidence="19" type="ORF">HNP73_003752</name>
</gene>
<dbReference type="Gene3D" id="1.10.150.20">
    <property type="entry name" value="5' to 3' exonuclease, C-terminal subdomain"/>
    <property type="match status" value="1"/>
</dbReference>
<evidence type="ECO:0000256" key="11">
    <source>
        <dbReference type="ARBA" id="ARBA00022842"/>
    </source>
</evidence>
<comment type="similarity">
    <text evidence="2 17">Belongs to the DNA polymerase type-Y family.</text>
</comment>
<dbReference type="Gene3D" id="3.30.1490.100">
    <property type="entry name" value="DNA polymerase, Y-family, little finger domain"/>
    <property type="match status" value="1"/>
</dbReference>
<evidence type="ECO:0000256" key="3">
    <source>
        <dbReference type="ARBA" id="ARBA00011245"/>
    </source>
</evidence>
<name>A0A840ST68_9RHOB</name>
<dbReference type="GO" id="GO:0006281">
    <property type="term" value="P:DNA repair"/>
    <property type="evidence" value="ECO:0007669"/>
    <property type="project" value="UniProtKB-UniRule"/>
</dbReference>
<dbReference type="GO" id="GO:0003684">
    <property type="term" value="F:damaged DNA binding"/>
    <property type="evidence" value="ECO:0007669"/>
    <property type="project" value="InterPro"/>
</dbReference>
<dbReference type="InterPro" id="IPR022880">
    <property type="entry name" value="DNApol_IV"/>
</dbReference>
<evidence type="ECO:0000256" key="14">
    <source>
        <dbReference type="ARBA" id="ARBA00023204"/>
    </source>
</evidence>
<evidence type="ECO:0000256" key="12">
    <source>
        <dbReference type="ARBA" id="ARBA00022932"/>
    </source>
</evidence>
<sequence>MAFSFCRDCLTPLGTEAPRCPACRSPRLATHPELATLSIAHLDCDAFYAAVEKREDPSLRDRPLIVGGGRRGVVSTACYIARIRGVRSAMPMFRALKLCPDAVVVPPRMALYAEVSRAMRAMMLELTPLIEPLSLDEAFLDLTGTERLHRAPPSLLLARLQKRIEAELGVTASVGLSHNKFLAKIASERDKPRGFAVIGRAETDAFLATQPVSIIWGVGQAGLASLERAGIRSIADLRARDRATLVRGFGSLGDRLWHLARGEDTRSVTPDRPLKSISHEMTFDLDIADGAALARYLWQLAEKVSARAKRLDLAGRVVTLKLKRADHSTLTRRQTLDEPTVMADRLYRTALPMLQRDMSAGPFRLIGVGLASLSVAGLESGDLLSADSERRLKAERATDSIRARFGEKSIILGRSLE</sequence>
<comment type="catalytic activity">
    <reaction evidence="16 17">
        <text>DNA(n) + a 2'-deoxyribonucleoside 5'-triphosphate = DNA(n+1) + diphosphate</text>
        <dbReference type="Rhea" id="RHEA:22508"/>
        <dbReference type="Rhea" id="RHEA-COMP:17339"/>
        <dbReference type="Rhea" id="RHEA-COMP:17340"/>
        <dbReference type="ChEBI" id="CHEBI:33019"/>
        <dbReference type="ChEBI" id="CHEBI:61560"/>
        <dbReference type="ChEBI" id="CHEBI:173112"/>
        <dbReference type="EC" id="2.7.7.7"/>
    </reaction>
</comment>
<dbReference type="GO" id="GO:0006261">
    <property type="term" value="P:DNA-templated DNA replication"/>
    <property type="evidence" value="ECO:0007669"/>
    <property type="project" value="UniProtKB-UniRule"/>
</dbReference>
<dbReference type="InterPro" id="IPR043502">
    <property type="entry name" value="DNA/RNA_pol_sf"/>
</dbReference>
<dbReference type="Pfam" id="PF00817">
    <property type="entry name" value="IMS"/>
    <property type="match status" value="1"/>
</dbReference>
<evidence type="ECO:0000313" key="19">
    <source>
        <dbReference type="EMBL" id="MBB5223798.1"/>
    </source>
</evidence>
<comment type="subunit">
    <text evidence="3 17">Monomer.</text>
</comment>
<keyword evidence="14 17" id="KW-0234">DNA repair</keyword>
<dbReference type="Pfam" id="PF11799">
    <property type="entry name" value="IMS_C"/>
    <property type="match status" value="1"/>
</dbReference>
<dbReference type="CDD" id="cd03586">
    <property type="entry name" value="PolY_Pol_IV_kappa"/>
    <property type="match status" value="1"/>
</dbReference>
<dbReference type="RefSeq" id="WP_184153412.1">
    <property type="nucleotide sequence ID" value="NZ_JACHFM010000004.1"/>
</dbReference>
<evidence type="ECO:0000256" key="1">
    <source>
        <dbReference type="ARBA" id="ARBA00004496"/>
    </source>
</evidence>
<feature type="site" description="Substrate discrimination" evidence="17">
    <location>
        <position position="48"/>
    </location>
</feature>
<dbReference type="PANTHER" id="PTHR11076">
    <property type="entry name" value="DNA REPAIR POLYMERASE UMUC / TRANSFERASE FAMILY MEMBER"/>
    <property type="match status" value="1"/>
</dbReference>
<dbReference type="InterPro" id="IPR017961">
    <property type="entry name" value="DNA_pol_Y-fam_little_finger"/>
</dbReference>
<comment type="subcellular location">
    <subcellularLocation>
        <location evidence="1 17">Cytoplasm</location>
    </subcellularLocation>
</comment>
<evidence type="ECO:0000313" key="20">
    <source>
        <dbReference type="Proteomes" id="UP000549457"/>
    </source>
</evidence>
<dbReference type="GO" id="GO:0003887">
    <property type="term" value="F:DNA-directed DNA polymerase activity"/>
    <property type="evidence" value="ECO:0007669"/>
    <property type="project" value="UniProtKB-UniRule"/>
</dbReference>
<evidence type="ECO:0000256" key="8">
    <source>
        <dbReference type="ARBA" id="ARBA00022705"/>
    </source>
</evidence>
<dbReference type="Proteomes" id="UP000549457">
    <property type="component" value="Unassembled WGS sequence"/>
</dbReference>
<keyword evidence="5 17" id="KW-0963">Cytoplasm</keyword>
<evidence type="ECO:0000256" key="7">
    <source>
        <dbReference type="ARBA" id="ARBA00022695"/>
    </source>
</evidence>
<dbReference type="PANTHER" id="PTHR11076:SF33">
    <property type="entry name" value="DNA POLYMERASE KAPPA"/>
    <property type="match status" value="1"/>
</dbReference>
<accession>A0A840ST68</accession>
<evidence type="ECO:0000259" key="18">
    <source>
        <dbReference type="PROSITE" id="PS50173"/>
    </source>
</evidence>
<keyword evidence="8 17" id="KW-0235">DNA replication</keyword>